<evidence type="ECO:0000256" key="1">
    <source>
        <dbReference type="ARBA" id="ARBA00022679"/>
    </source>
</evidence>
<evidence type="ECO:0000313" key="3">
    <source>
        <dbReference type="EMBL" id="EMZ20069.1"/>
    </source>
</evidence>
<evidence type="ECO:0000313" key="4">
    <source>
        <dbReference type="Proteomes" id="UP000012589"/>
    </source>
</evidence>
<dbReference type="InterPro" id="IPR029063">
    <property type="entry name" value="SAM-dependent_MTases_sf"/>
</dbReference>
<dbReference type="STRING" id="1235802.C823_05208"/>
<comment type="caution">
    <text evidence="3">The sequence shown here is derived from an EMBL/GenBank/DDBJ whole genome shotgun (WGS) entry which is preliminary data.</text>
</comment>
<keyword evidence="1" id="KW-0808">Transferase</keyword>
<gene>
    <name evidence="3" type="ORF">C823_05208</name>
</gene>
<feature type="domain" description="Methyltransferase" evidence="2">
    <location>
        <begin position="37"/>
        <end position="131"/>
    </location>
</feature>
<dbReference type="Pfam" id="PF13649">
    <property type="entry name" value="Methyltransf_25"/>
    <property type="match status" value="1"/>
</dbReference>
<sequence>MNEAEKYAVQWDISAQYFYEKSYYSWMSEKLNGYEMVLEIGCGTGYSTLALAEKGFKVLAVDKNANCIVKAKELLNSSGFKDNQVAFIEGDVAEDSFRKTLVENYSFDIVICWNVGTYWGKEMIQYYLPHMYEYGLNTDQIKENPESSYSELIIWETCRIARTKNVPVHIVDRGGEILTEQTDPYYVMLKDEFRYPKILYDNLKADSISSGGRVLATNGEVNIDKKIDIVFVSIIMC</sequence>
<proteinExistence type="predicted"/>
<keyword evidence="4" id="KW-1185">Reference proteome</keyword>
<dbReference type="GO" id="GO:0016740">
    <property type="term" value="F:transferase activity"/>
    <property type="evidence" value="ECO:0007669"/>
    <property type="project" value="UniProtKB-KW"/>
</dbReference>
<dbReference type="PANTHER" id="PTHR43861">
    <property type="entry name" value="TRANS-ACONITATE 2-METHYLTRANSFERASE-RELATED"/>
    <property type="match status" value="1"/>
</dbReference>
<dbReference type="OrthoDB" id="9808140at2"/>
<organism evidence="3 4">
    <name type="scientific">Eubacterium plexicaudatum ASF492</name>
    <dbReference type="NCBI Taxonomy" id="1235802"/>
    <lineage>
        <taxon>Bacteria</taxon>
        <taxon>Bacillati</taxon>
        <taxon>Bacillota</taxon>
        <taxon>Clostridia</taxon>
        <taxon>Eubacteriales</taxon>
        <taxon>Eubacteriaceae</taxon>
        <taxon>Eubacterium</taxon>
    </lineage>
</organism>
<dbReference type="InterPro" id="IPR041698">
    <property type="entry name" value="Methyltransf_25"/>
</dbReference>
<dbReference type="SUPFAM" id="SSF53335">
    <property type="entry name" value="S-adenosyl-L-methionine-dependent methyltransferases"/>
    <property type="match status" value="1"/>
</dbReference>
<dbReference type="Gene3D" id="3.40.50.150">
    <property type="entry name" value="Vaccinia Virus protein VP39"/>
    <property type="match status" value="1"/>
</dbReference>
<evidence type="ECO:0000259" key="2">
    <source>
        <dbReference type="Pfam" id="PF13649"/>
    </source>
</evidence>
<dbReference type="eggNOG" id="COG0030">
    <property type="taxonomic scope" value="Bacteria"/>
</dbReference>
<dbReference type="HOGENOM" id="CLU_1127539_0_0_9"/>
<dbReference type="AlphaFoldDB" id="N2A6S3"/>
<name>N2A6S3_9FIRM</name>
<dbReference type="CDD" id="cd02440">
    <property type="entry name" value="AdoMet_MTases"/>
    <property type="match status" value="1"/>
</dbReference>
<accession>N2A6S3</accession>
<protein>
    <recommendedName>
        <fullName evidence="2">Methyltransferase domain-containing protein</fullName>
    </recommendedName>
</protein>
<dbReference type="Proteomes" id="UP000012589">
    <property type="component" value="Unassembled WGS sequence"/>
</dbReference>
<dbReference type="EMBL" id="AQFT01000151">
    <property type="protein sequence ID" value="EMZ20069.1"/>
    <property type="molecule type" value="Genomic_DNA"/>
</dbReference>
<dbReference type="PATRIC" id="fig|1235802.3.peg.5496"/>
<reference evidence="3 4" key="1">
    <citation type="journal article" date="2014" name="Genome Announc.">
        <title>Draft genome sequences of the altered schaedler flora, a defined bacterial community from gnotobiotic mice.</title>
        <authorList>
            <person name="Wannemuehler M.J."/>
            <person name="Overstreet A.M."/>
            <person name="Ward D.V."/>
            <person name="Phillips G.J."/>
        </authorList>
    </citation>
    <scope>NUCLEOTIDE SEQUENCE [LARGE SCALE GENOMIC DNA]</scope>
    <source>
        <strain evidence="3 4">ASF492</strain>
    </source>
</reference>